<comment type="function">
    <text evidence="14 15">Catalyzes the condensation of ATP and 5-phosphoribose 1-diphosphate to form N'-(5'-phosphoribosyl)-ATP (PR-ATP). Has a crucial role in the pathway because the rate of histidine biosynthesis seems to be controlled primarily by regulation of HisG enzymatic activity.</text>
</comment>
<dbReference type="PANTHER" id="PTHR21403">
    <property type="entry name" value="ATP PHOSPHORIBOSYLTRANSFERASE ATP-PRTASE"/>
    <property type="match status" value="1"/>
</dbReference>
<evidence type="ECO:0000256" key="8">
    <source>
        <dbReference type="ARBA" id="ARBA00022605"/>
    </source>
</evidence>
<evidence type="ECO:0000259" key="16">
    <source>
        <dbReference type="Pfam" id="PF01634"/>
    </source>
</evidence>
<keyword evidence="10 15" id="KW-0808">Transferase</keyword>
<evidence type="ECO:0000256" key="1">
    <source>
        <dbReference type="ARBA" id="ARBA00000915"/>
    </source>
</evidence>
<evidence type="ECO:0000256" key="10">
    <source>
        <dbReference type="ARBA" id="ARBA00022679"/>
    </source>
</evidence>
<dbReference type="InterPro" id="IPR013115">
    <property type="entry name" value="HisG_C"/>
</dbReference>
<dbReference type="GO" id="GO:0000287">
    <property type="term" value="F:magnesium ion binding"/>
    <property type="evidence" value="ECO:0007669"/>
    <property type="project" value="UniProtKB-UniRule"/>
</dbReference>
<evidence type="ECO:0000256" key="13">
    <source>
        <dbReference type="ARBA" id="ARBA00023102"/>
    </source>
</evidence>
<dbReference type="PANTHER" id="PTHR21403:SF8">
    <property type="entry name" value="ATP PHOSPHORIBOSYLTRANSFERASE"/>
    <property type="match status" value="1"/>
</dbReference>
<evidence type="ECO:0000313" key="19">
    <source>
        <dbReference type="Proteomes" id="UP000306544"/>
    </source>
</evidence>
<gene>
    <name evidence="15" type="primary">hisG</name>
    <name evidence="18" type="ORF">FEF27_04475</name>
</gene>
<sequence>MSELPAAPTTGPGPQEGHKLRVAVPNKGALSEAAMAMLTEAGYLQRRDRKELVMVDEENGIEFFYLRPRDVAVYVGSGILHVGITGRDLFQDARVETGAQEIMGLGFGRSTFRLAGPQGQFSQAADLAGKRVATSYDALLSHWFTTEQIPGVEVVHLDGAVESAVRLGVADAIADVVETGNTLKAAGMETFGDPVMVSEAILISGRGAEQDDDTAIQRDTDRLIRRLQGVLVARQYVMMDYDIRRADLEAATAITPGLESPTISPLADPDWVAVRSMVPAKRTNQLMDRLYELGARAILVTTIHACRV</sequence>
<keyword evidence="12 15" id="KW-0067">ATP-binding</keyword>
<evidence type="ECO:0000256" key="3">
    <source>
        <dbReference type="ARBA" id="ARBA00004667"/>
    </source>
</evidence>
<evidence type="ECO:0000256" key="5">
    <source>
        <dbReference type="ARBA" id="ARBA00011946"/>
    </source>
</evidence>
<comment type="similarity">
    <text evidence="4 15">Belongs to the ATP phosphoribosyltransferase family. Long subfamily.</text>
</comment>
<feature type="domain" description="Histidine biosynthesis HisG C-terminal" evidence="17">
    <location>
        <begin position="233"/>
        <end position="304"/>
    </location>
</feature>
<comment type="catalytic activity">
    <reaction evidence="1 15">
        <text>1-(5-phospho-beta-D-ribosyl)-ATP + diphosphate = 5-phospho-alpha-D-ribose 1-diphosphate + ATP</text>
        <dbReference type="Rhea" id="RHEA:18473"/>
        <dbReference type="ChEBI" id="CHEBI:30616"/>
        <dbReference type="ChEBI" id="CHEBI:33019"/>
        <dbReference type="ChEBI" id="CHEBI:58017"/>
        <dbReference type="ChEBI" id="CHEBI:73183"/>
        <dbReference type="EC" id="2.4.2.17"/>
    </reaction>
</comment>
<dbReference type="NCBIfam" id="TIGR03455">
    <property type="entry name" value="HisG_C-term"/>
    <property type="match status" value="1"/>
</dbReference>
<dbReference type="Pfam" id="PF01634">
    <property type="entry name" value="HisG"/>
    <property type="match status" value="1"/>
</dbReference>
<evidence type="ECO:0000256" key="6">
    <source>
        <dbReference type="ARBA" id="ARBA00020998"/>
    </source>
</evidence>
<keyword evidence="7 15" id="KW-0963">Cytoplasm</keyword>
<evidence type="ECO:0000256" key="11">
    <source>
        <dbReference type="ARBA" id="ARBA00022741"/>
    </source>
</evidence>
<dbReference type="SUPFAM" id="SSF53850">
    <property type="entry name" value="Periplasmic binding protein-like II"/>
    <property type="match status" value="1"/>
</dbReference>
<dbReference type="EMBL" id="VAWA01000004">
    <property type="protein sequence ID" value="TLP77428.1"/>
    <property type="molecule type" value="Genomic_DNA"/>
</dbReference>
<reference evidence="18 19" key="1">
    <citation type="submission" date="2019-05" db="EMBL/GenBank/DDBJ databases">
        <title>Nesterenkonia sp. GY239, isolated from the Southern Atlantic Ocean.</title>
        <authorList>
            <person name="Zhang G."/>
        </authorList>
    </citation>
    <scope>NUCLEOTIDE SEQUENCE [LARGE SCALE GENOMIC DNA]</scope>
    <source>
        <strain evidence="18 19">GY239</strain>
    </source>
</reference>
<evidence type="ECO:0000313" key="18">
    <source>
        <dbReference type="EMBL" id="TLP77428.1"/>
    </source>
</evidence>
<evidence type="ECO:0000256" key="14">
    <source>
        <dbReference type="ARBA" id="ARBA00024861"/>
    </source>
</evidence>
<dbReference type="UniPathway" id="UPA00031">
    <property type="reaction ID" value="UER00006"/>
</dbReference>
<accession>A0A5R9AFS5</accession>
<dbReference type="InterPro" id="IPR015867">
    <property type="entry name" value="N-reg_PII/ATP_PRibTrfase_C"/>
</dbReference>
<evidence type="ECO:0000256" key="12">
    <source>
        <dbReference type="ARBA" id="ARBA00022840"/>
    </source>
</evidence>
<dbReference type="InterPro" id="IPR013820">
    <property type="entry name" value="ATP_PRibTrfase_cat"/>
</dbReference>
<keyword evidence="8 15" id="KW-0028">Amino-acid biosynthesis</keyword>
<dbReference type="InterPro" id="IPR001348">
    <property type="entry name" value="ATP_PRibTrfase_HisG"/>
</dbReference>
<dbReference type="GO" id="GO:0000105">
    <property type="term" value="P:L-histidine biosynthetic process"/>
    <property type="evidence" value="ECO:0007669"/>
    <property type="project" value="UniProtKB-UniRule"/>
</dbReference>
<keyword evidence="11 15" id="KW-0547">Nucleotide-binding</keyword>
<comment type="activity regulation">
    <text evidence="15">Feedback inhibited by histidine.</text>
</comment>
<comment type="pathway">
    <text evidence="3 15">Amino-acid biosynthesis; L-histidine biosynthesis; L-histidine from 5-phospho-alpha-D-ribose 1-diphosphate: step 1/9.</text>
</comment>
<keyword evidence="15" id="KW-0460">Magnesium</keyword>
<dbReference type="NCBIfam" id="TIGR00070">
    <property type="entry name" value="hisG"/>
    <property type="match status" value="1"/>
</dbReference>
<comment type="subcellular location">
    <subcellularLocation>
        <location evidence="2 15">Cytoplasm</location>
    </subcellularLocation>
</comment>
<dbReference type="HAMAP" id="MF_00079">
    <property type="entry name" value="HisG_Long"/>
    <property type="match status" value="1"/>
</dbReference>
<evidence type="ECO:0000256" key="4">
    <source>
        <dbReference type="ARBA" id="ARBA00007955"/>
    </source>
</evidence>
<keyword evidence="13 15" id="KW-0368">Histidine biosynthesis</keyword>
<evidence type="ECO:0000259" key="17">
    <source>
        <dbReference type="Pfam" id="PF08029"/>
    </source>
</evidence>
<protein>
    <recommendedName>
        <fullName evidence="6 15">ATP phosphoribosyltransferase</fullName>
        <shortName evidence="15">ATP-PRT</shortName>
        <shortName evidence="15">ATP-PRTase</shortName>
        <ecNumber evidence="5 15">2.4.2.17</ecNumber>
    </recommendedName>
</protein>
<dbReference type="SUPFAM" id="SSF54913">
    <property type="entry name" value="GlnB-like"/>
    <property type="match status" value="1"/>
</dbReference>
<dbReference type="AlphaFoldDB" id="A0A5R9AFS5"/>
<dbReference type="Gene3D" id="3.30.70.120">
    <property type="match status" value="1"/>
</dbReference>
<evidence type="ECO:0000256" key="7">
    <source>
        <dbReference type="ARBA" id="ARBA00022490"/>
    </source>
</evidence>
<comment type="caution">
    <text evidence="18">The sequence shown here is derived from an EMBL/GenBank/DDBJ whole genome shotgun (WGS) entry which is preliminary data.</text>
</comment>
<dbReference type="RefSeq" id="WP_138169658.1">
    <property type="nucleotide sequence ID" value="NZ_VAWA01000004.1"/>
</dbReference>
<dbReference type="OrthoDB" id="9801867at2"/>
<dbReference type="EC" id="2.4.2.17" evidence="5 15"/>
<dbReference type="Pfam" id="PF08029">
    <property type="entry name" value="HisG_C"/>
    <property type="match status" value="1"/>
</dbReference>
<keyword evidence="19" id="KW-1185">Reference proteome</keyword>
<dbReference type="InterPro" id="IPR018198">
    <property type="entry name" value="ATP_PRibTrfase_CS"/>
</dbReference>
<organism evidence="18 19">
    <name type="scientific">Nesterenkonia sphaerica</name>
    <dbReference type="NCBI Taxonomy" id="1804988"/>
    <lineage>
        <taxon>Bacteria</taxon>
        <taxon>Bacillati</taxon>
        <taxon>Actinomycetota</taxon>
        <taxon>Actinomycetes</taxon>
        <taxon>Micrococcales</taxon>
        <taxon>Micrococcaceae</taxon>
        <taxon>Nesterenkonia</taxon>
    </lineage>
</organism>
<evidence type="ECO:0000256" key="15">
    <source>
        <dbReference type="HAMAP-Rule" id="MF_00079"/>
    </source>
</evidence>
<dbReference type="InterPro" id="IPR020621">
    <property type="entry name" value="ATP-PRT_HisG_long"/>
</dbReference>
<feature type="domain" description="ATP phosphoribosyltransferase catalytic" evidence="16">
    <location>
        <begin position="67"/>
        <end position="228"/>
    </location>
</feature>
<dbReference type="Proteomes" id="UP000306544">
    <property type="component" value="Unassembled WGS sequence"/>
</dbReference>
<dbReference type="PROSITE" id="PS01316">
    <property type="entry name" value="ATP_P_PHORIBOSYLTR"/>
    <property type="match status" value="1"/>
</dbReference>
<dbReference type="GO" id="GO:0005737">
    <property type="term" value="C:cytoplasm"/>
    <property type="evidence" value="ECO:0007669"/>
    <property type="project" value="UniProtKB-SubCell"/>
</dbReference>
<name>A0A5R9AFS5_9MICC</name>
<dbReference type="Gene3D" id="3.40.190.10">
    <property type="entry name" value="Periplasmic binding protein-like II"/>
    <property type="match status" value="2"/>
</dbReference>
<dbReference type="GO" id="GO:0003879">
    <property type="term" value="F:ATP phosphoribosyltransferase activity"/>
    <property type="evidence" value="ECO:0007669"/>
    <property type="project" value="UniProtKB-UniRule"/>
</dbReference>
<proteinExistence type="inferred from homology"/>
<keyword evidence="15" id="KW-0479">Metal-binding</keyword>
<dbReference type="GO" id="GO:0005524">
    <property type="term" value="F:ATP binding"/>
    <property type="evidence" value="ECO:0007669"/>
    <property type="project" value="UniProtKB-KW"/>
</dbReference>
<keyword evidence="9 15" id="KW-0328">Glycosyltransferase</keyword>
<dbReference type="FunFam" id="3.30.70.120:FF:000003">
    <property type="entry name" value="ATP phosphoribosyltransferase"/>
    <property type="match status" value="1"/>
</dbReference>
<comment type="cofactor">
    <cofactor evidence="15">
        <name>Mg(2+)</name>
        <dbReference type="ChEBI" id="CHEBI:18420"/>
    </cofactor>
</comment>
<evidence type="ECO:0000256" key="2">
    <source>
        <dbReference type="ARBA" id="ARBA00004496"/>
    </source>
</evidence>
<dbReference type="InterPro" id="IPR011322">
    <property type="entry name" value="N-reg_PII-like_a/b"/>
</dbReference>
<evidence type="ECO:0000256" key="9">
    <source>
        <dbReference type="ARBA" id="ARBA00022676"/>
    </source>
</evidence>